<evidence type="ECO:0000256" key="4">
    <source>
        <dbReference type="ARBA" id="ARBA00023180"/>
    </source>
</evidence>
<dbReference type="Gene3D" id="2.130.10.130">
    <property type="entry name" value="Integrin alpha, N-terminal"/>
    <property type="match status" value="3"/>
</dbReference>
<dbReference type="InterPro" id="IPR028994">
    <property type="entry name" value="Integrin_alpha_N"/>
</dbReference>
<sequence>MISRILALALSAGAVSAVGAAGLVHVAHATARPSALAVTQGKPYDFNGDGYADLAFGSPYGKVSGHSSAGFVTIVPGSAKGPVTSKKKILSQNTTGVPGSAEAGDHFGMALTSFDVDRDGYADLIVGAPDEDTGAGVDAGAEWILWGSSSGLSGTGSVSDNEPSNGSEGPGAGHRFGASMAEGDADGDGYTDWVTTAPGAAFWWYTTTTPTAAVKAASARSFPSGSHGRPLRHKVAGKTVTAAATSTLSFFPAIADVNGDQAGDIVIGWQDPSATDPAQRSGFDVYPSSPDGSVPVKSVYTPLTSLASGDFNGDGSSDVAVGYSGESGGTGGHVTVYMGDSTLSMATFNTITQSTSGVPGAAASGDHFGYSVAAGDLNADGKDDLVVGAPYKTVSGKTVAGEAVALYGGTTGLTGTGAQAFSQSTAGVAGTAEKNDSLGWTVSVLDVNRDGYGDLVAGAPKENGTDGAVSVLKGTGTHVTATGSWSFGSGTLGVSGLDAQVGVRTGHKG</sequence>
<evidence type="ECO:0000256" key="6">
    <source>
        <dbReference type="SAM" id="SignalP"/>
    </source>
</evidence>
<name>A0A543CKY8_9ACTN</name>
<proteinExistence type="predicted"/>
<feature type="chain" id="PRO_5039610960" evidence="6">
    <location>
        <begin position="21"/>
        <end position="509"/>
    </location>
</feature>
<dbReference type="PROSITE" id="PS51470">
    <property type="entry name" value="FG_GAP"/>
    <property type="match status" value="4"/>
</dbReference>
<evidence type="ECO:0000256" key="5">
    <source>
        <dbReference type="SAM" id="MobiDB-lite"/>
    </source>
</evidence>
<reference evidence="7 8" key="1">
    <citation type="submission" date="2019-06" db="EMBL/GenBank/DDBJ databases">
        <title>Sequencing the genomes of 1000 actinobacteria strains.</title>
        <authorList>
            <person name="Klenk H.-P."/>
        </authorList>
    </citation>
    <scope>NUCLEOTIDE SEQUENCE [LARGE SCALE GENOMIC DNA]</scope>
    <source>
        <strain evidence="7 8">DSM 102200</strain>
    </source>
</reference>
<evidence type="ECO:0000256" key="1">
    <source>
        <dbReference type="ARBA" id="ARBA00022729"/>
    </source>
</evidence>
<dbReference type="PANTHER" id="PTHR23221:SF7">
    <property type="entry name" value="PHOSPHATIDYLINOSITOL-GLYCAN-SPECIFIC PHOSPHOLIPASE D"/>
    <property type="match status" value="1"/>
</dbReference>
<keyword evidence="1 6" id="KW-0732">Signal</keyword>
<dbReference type="Pfam" id="PF01839">
    <property type="entry name" value="FG-GAP"/>
    <property type="match status" value="5"/>
</dbReference>
<comment type="caution">
    <text evidence="7">The sequence shown here is derived from an EMBL/GenBank/DDBJ whole genome shotgun (WGS) entry which is preliminary data.</text>
</comment>
<dbReference type="SMART" id="SM00191">
    <property type="entry name" value="Int_alpha"/>
    <property type="match status" value="6"/>
</dbReference>
<keyword evidence="8" id="KW-1185">Reference proteome</keyword>
<evidence type="ECO:0000313" key="7">
    <source>
        <dbReference type="EMBL" id="TQL97768.1"/>
    </source>
</evidence>
<dbReference type="RefSeq" id="WP_141956453.1">
    <property type="nucleotide sequence ID" value="NZ_VFOZ01000001.1"/>
</dbReference>
<gene>
    <name evidence="7" type="ORF">FB559_3374</name>
</gene>
<dbReference type="AlphaFoldDB" id="A0A543CKY8"/>
<evidence type="ECO:0000256" key="2">
    <source>
        <dbReference type="ARBA" id="ARBA00022737"/>
    </source>
</evidence>
<dbReference type="InterPro" id="IPR013517">
    <property type="entry name" value="FG-GAP"/>
</dbReference>
<dbReference type="SUPFAM" id="SSF69318">
    <property type="entry name" value="Integrin alpha N-terminal domain"/>
    <property type="match status" value="2"/>
</dbReference>
<protein>
    <submittedName>
        <fullName evidence="7">FG-GAP repeat protein</fullName>
    </submittedName>
</protein>
<evidence type="ECO:0000313" key="8">
    <source>
        <dbReference type="Proteomes" id="UP000316096"/>
    </source>
</evidence>
<dbReference type="InterPro" id="IPR013519">
    <property type="entry name" value="Int_alpha_beta-p"/>
</dbReference>
<dbReference type="OrthoDB" id="344301at2"/>
<dbReference type="EMBL" id="VFOZ01000001">
    <property type="protein sequence ID" value="TQL97768.1"/>
    <property type="molecule type" value="Genomic_DNA"/>
</dbReference>
<organism evidence="7 8">
    <name type="scientific">Actinoallomurus bryophytorum</name>
    <dbReference type="NCBI Taxonomy" id="1490222"/>
    <lineage>
        <taxon>Bacteria</taxon>
        <taxon>Bacillati</taxon>
        <taxon>Actinomycetota</taxon>
        <taxon>Actinomycetes</taxon>
        <taxon>Streptosporangiales</taxon>
        <taxon>Thermomonosporaceae</taxon>
        <taxon>Actinoallomurus</taxon>
    </lineage>
</organism>
<dbReference type="PANTHER" id="PTHR23221">
    <property type="entry name" value="GLYCOSYLPHOSPHATIDYLINOSITOL PHOSPHOLIPASE D"/>
    <property type="match status" value="1"/>
</dbReference>
<keyword evidence="3" id="KW-0378">Hydrolase</keyword>
<evidence type="ECO:0000256" key="3">
    <source>
        <dbReference type="ARBA" id="ARBA00022801"/>
    </source>
</evidence>
<keyword evidence="4" id="KW-0325">Glycoprotein</keyword>
<keyword evidence="2" id="KW-0677">Repeat</keyword>
<dbReference type="GO" id="GO:0016787">
    <property type="term" value="F:hydrolase activity"/>
    <property type="evidence" value="ECO:0007669"/>
    <property type="project" value="UniProtKB-KW"/>
</dbReference>
<feature type="signal peptide" evidence="6">
    <location>
        <begin position="1"/>
        <end position="20"/>
    </location>
</feature>
<feature type="region of interest" description="Disordered" evidence="5">
    <location>
        <begin position="152"/>
        <end position="180"/>
    </location>
</feature>
<accession>A0A543CKY8</accession>
<dbReference type="Proteomes" id="UP000316096">
    <property type="component" value="Unassembled WGS sequence"/>
</dbReference>